<evidence type="ECO:0000313" key="2">
    <source>
        <dbReference type="EMBL" id="RWR16403.1"/>
    </source>
</evidence>
<comment type="caution">
    <text evidence="2">The sequence shown here is derived from an EMBL/GenBank/DDBJ whole genome shotgun (WGS) entry which is preliminary data.</text>
</comment>
<name>A0A443J7G6_9RHOB</name>
<organism evidence="2 3">
    <name type="scientific">Paenirhodobacter populi</name>
    <dbReference type="NCBI Taxonomy" id="2306993"/>
    <lineage>
        <taxon>Bacteria</taxon>
        <taxon>Pseudomonadati</taxon>
        <taxon>Pseudomonadota</taxon>
        <taxon>Alphaproteobacteria</taxon>
        <taxon>Rhodobacterales</taxon>
        <taxon>Rhodobacter group</taxon>
        <taxon>Paenirhodobacter</taxon>
    </lineage>
</organism>
<proteinExistence type="predicted"/>
<accession>A0A443J7G6</accession>
<reference evidence="2 3" key="1">
    <citation type="submission" date="2019-01" db="EMBL/GenBank/DDBJ databases">
        <title>Sinorhodobacter populi sp. nov. isolated from the symptomatic bark tissue of Populus euramericana canker.</title>
        <authorList>
            <person name="Xu G."/>
        </authorList>
    </citation>
    <scope>NUCLEOTIDE SEQUENCE [LARGE SCALE GENOMIC DNA]</scope>
    <source>
        <strain evidence="2 3">SK2B-1</strain>
    </source>
</reference>
<sequence>MIRPQPSAQQIIAGRPRSASGAVAPCPFCGRVPEFYGAHLLMHPPHPWCPLSTLEFSAQRIADWNRREPIAQQEGLPE</sequence>
<evidence type="ECO:0000256" key="1">
    <source>
        <dbReference type="SAM" id="MobiDB-lite"/>
    </source>
</evidence>
<gene>
    <name evidence="2" type="ORF">D2T30_21670</name>
</gene>
<dbReference type="EMBL" id="SAUZ01000044">
    <property type="protein sequence ID" value="RWR16403.1"/>
    <property type="molecule type" value="Genomic_DNA"/>
</dbReference>
<dbReference type="AlphaFoldDB" id="A0A443J7G6"/>
<evidence type="ECO:0000313" key="3">
    <source>
        <dbReference type="Proteomes" id="UP000284476"/>
    </source>
</evidence>
<protein>
    <submittedName>
        <fullName evidence="2">Uncharacterized protein</fullName>
    </submittedName>
</protein>
<feature type="compositionally biased region" description="Polar residues" evidence="1">
    <location>
        <begin position="1"/>
        <end position="10"/>
    </location>
</feature>
<feature type="region of interest" description="Disordered" evidence="1">
    <location>
        <begin position="1"/>
        <end position="21"/>
    </location>
</feature>
<dbReference type="Proteomes" id="UP000284476">
    <property type="component" value="Unassembled WGS sequence"/>
</dbReference>
<dbReference type="RefSeq" id="WP_128210494.1">
    <property type="nucleotide sequence ID" value="NZ_JBHRSO010000038.1"/>
</dbReference>